<comment type="caution">
    <text evidence="1">The sequence shown here is derived from an EMBL/GenBank/DDBJ whole genome shotgun (WGS) entry which is preliminary data.</text>
</comment>
<evidence type="ECO:0000313" key="1">
    <source>
        <dbReference type="EMBL" id="CAG8828707.1"/>
    </source>
</evidence>
<dbReference type="Proteomes" id="UP000789901">
    <property type="component" value="Unassembled WGS sequence"/>
</dbReference>
<gene>
    <name evidence="1" type="ORF">GMARGA_LOCUS29784</name>
</gene>
<evidence type="ECO:0000313" key="2">
    <source>
        <dbReference type="Proteomes" id="UP000789901"/>
    </source>
</evidence>
<keyword evidence="2" id="KW-1185">Reference proteome</keyword>
<sequence>MKHIDQWLPLILVINVIGISINDDRTYLENKDLPEEINFLSEDLNIRQKYHLMGVFFCDSNHYITDVHLENVKNIGWYQYNGLGKTYRSR</sequence>
<dbReference type="EMBL" id="CAJVQB010040685">
    <property type="protein sequence ID" value="CAG8828707.1"/>
    <property type="molecule type" value="Genomic_DNA"/>
</dbReference>
<organism evidence="1 2">
    <name type="scientific">Gigaspora margarita</name>
    <dbReference type="NCBI Taxonomy" id="4874"/>
    <lineage>
        <taxon>Eukaryota</taxon>
        <taxon>Fungi</taxon>
        <taxon>Fungi incertae sedis</taxon>
        <taxon>Mucoromycota</taxon>
        <taxon>Glomeromycotina</taxon>
        <taxon>Glomeromycetes</taxon>
        <taxon>Diversisporales</taxon>
        <taxon>Gigasporaceae</taxon>
        <taxon>Gigaspora</taxon>
    </lineage>
</organism>
<accession>A0ABN7WDT4</accession>
<name>A0ABN7WDT4_GIGMA</name>
<reference evidence="1 2" key="1">
    <citation type="submission" date="2021-06" db="EMBL/GenBank/DDBJ databases">
        <authorList>
            <person name="Kallberg Y."/>
            <person name="Tangrot J."/>
            <person name="Rosling A."/>
        </authorList>
    </citation>
    <scope>NUCLEOTIDE SEQUENCE [LARGE SCALE GENOMIC DNA]</scope>
    <source>
        <strain evidence="1 2">120-4 pot B 10/14</strain>
    </source>
</reference>
<feature type="non-terminal residue" evidence="1">
    <location>
        <position position="90"/>
    </location>
</feature>
<proteinExistence type="predicted"/>
<protein>
    <submittedName>
        <fullName evidence="1">35436_t:CDS:1</fullName>
    </submittedName>
</protein>